<dbReference type="SMART" id="SM00324">
    <property type="entry name" value="RhoGAP"/>
    <property type="match status" value="1"/>
</dbReference>
<accession>A0ABU7F5U7</accession>
<dbReference type="Proteomes" id="UP001352852">
    <property type="component" value="Unassembled WGS sequence"/>
</dbReference>
<evidence type="ECO:0000259" key="1">
    <source>
        <dbReference type="PROSITE" id="PS50238"/>
    </source>
</evidence>
<comment type="caution">
    <text evidence="2">The sequence shown here is derived from an EMBL/GenBank/DDBJ whole genome shotgun (WGS) entry which is preliminary data.</text>
</comment>
<gene>
    <name evidence="2" type="primary">ARHGAP39_2</name>
    <name evidence="2" type="ORF">CHARACLAT_020415</name>
</gene>
<dbReference type="PROSITE" id="PS50238">
    <property type="entry name" value="RHOGAP"/>
    <property type="match status" value="1"/>
</dbReference>
<organism evidence="2 3">
    <name type="scientific">Characodon lateralis</name>
    <dbReference type="NCBI Taxonomy" id="208331"/>
    <lineage>
        <taxon>Eukaryota</taxon>
        <taxon>Metazoa</taxon>
        <taxon>Chordata</taxon>
        <taxon>Craniata</taxon>
        <taxon>Vertebrata</taxon>
        <taxon>Euteleostomi</taxon>
        <taxon>Actinopterygii</taxon>
        <taxon>Neopterygii</taxon>
        <taxon>Teleostei</taxon>
        <taxon>Neoteleostei</taxon>
        <taxon>Acanthomorphata</taxon>
        <taxon>Ovalentaria</taxon>
        <taxon>Atherinomorphae</taxon>
        <taxon>Cyprinodontiformes</taxon>
        <taxon>Goodeidae</taxon>
        <taxon>Characodon</taxon>
    </lineage>
</organism>
<reference evidence="2 3" key="1">
    <citation type="submission" date="2021-06" db="EMBL/GenBank/DDBJ databases">
        <authorList>
            <person name="Palmer J.M."/>
        </authorList>
    </citation>
    <scope>NUCLEOTIDE SEQUENCE [LARGE SCALE GENOMIC DNA]</scope>
    <source>
        <strain evidence="2 3">CL_MEX2019</strain>
        <tissue evidence="2">Muscle</tissue>
    </source>
</reference>
<dbReference type="EMBL" id="JAHUTJ010075698">
    <property type="protein sequence ID" value="MED6294374.1"/>
    <property type="molecule type" value="Genomic_DNA"/>
</dbReference>
<name>A0ABU7F5U7_9TELE</name>
<dbReference type="Pfam" id="PF00620">
    <property type="entry name" value="RhoGAP"/>
    <property type="match status" value="1"/>
</dbReference>
<dbReference type="SUPFAM" id="SSF48350">
    <property type="entry name" value="GTPase activation domain, GAP"/>
    <property type="match status" value="1"/>
</dbReference>
<evidence type="ECO:0000313" key="2">
    <source>
        <dbReference type="EMBL" id="MED6294374.1"/>
    </source>
</evidence>
<dbReference type="Gene3D" id="1.10.555.10">
    <property type="entry name" value="Rho GTPase activation protein"/>
    <property type="match status" value="1"/>
</dbReference>
<keyword evidence="3" id="KW-1185">Reference proteome</keyword>
<protein>
    <submittedName>
        <fullName evidence="2">Rho GTPase activating protein 39</fullName>
    </submittedName>
</protein>
<sequence length="156" mass="17652">MSSVAKDDAEIRRSMGHLLNVLSCNSCSVLSGLCPASLLKLWYRELEDPLIPHEFYEECISSYDNPEAAVNVVLGLPHINKLVLCYLIRFLQVFAQPANVAITKMDVNNLAMVMAPNCLRCQSDEPRVIFENTRKEMSFIRVLIQRLDTSFMDGIL</sequence>
<dbReference type="PANTHER" id="PTHR45876">
    <property type="entry name" value="FI04035P"/>
    <property type="match status" value="1"/>
</dbReference>
<evidence type="ECO:0000313" key="3">
    <source>
        <dbReference type="Proteomes" id="UP001352852"/>
    </source>
</evidence>
<feature type="domain" description="Rho-GAP" evidence="1">
    <location>
        <begin position="1"/>
        <end position="151"/>
    </location>
</feature>
<dbReference type="InterPro" id="IPR000198">
    <property type="entry name" value="RhoGAP_dom"/>
</dbReference>
<proteinExistence type="predicted"/>
<dbReference type="InterPro" id="IPR008936">
    <property type="entry name" value="Rho_GTPase_activation_prot"/>
</dbReference>
<dbReference type="PANTHER" id="PTHR45876:SF1">
    <property type="entry name" value="RHO GTPASE-ACTIVATING PROTEIN 39"/>
    <property type="match status" value="1"/>
</dbReference>